<dbReference type="InterPro" id="IPR001279">
    <property type="entry name" value="Metallo-B-lactamas"/>
</dbReference>
<dbReference type="Proteomes" id="UP001610432">
    <property type="component" value="Unassembled WGS sequence"/>
</dbReference>
<evidence type="ECO:0000256" key="1">
    <source>
        <dbReference type="ARBA" id="ARBA00004123"/>
    </source>
</evidence>
<dbReference type="GeneID" id="98149887"/>
<protein>
    <recommendedName>
        <fullName evidence="11">Protein artemis</fullName>
    </recommendedName>
    <alternativeName>
        <fullName evidence="12">DNA cross-link repair 1C protein</fullName>
    </alternativeName>
</protein>
<evidence type="ECO:0000256" key="2">
    <source>
        <dbReference type="ARBA" id="ARBA00010304"/>
    </source>
</evidence>
<accession>A0ABR4LWA9</accession>
<keyword evidence="4" id="KW-0255">Endonuclease</keyword>
<proteinExistence type="inferred from homology"/>
<sequence>MSTFDGIVQEFPFISIDHFRKNPERPPPLACFLSHAHSDHLQGLESFRAPFIYCSAATKELVLRLEKYPHRMNFNNGILESRRLHYKHLSKLLRPIPLNTPTEIDLTPRLSIRVTLFGANHCTGAVMFLIEGDGKAILYTGDIRAESWWVDGLIRHPVLIPYTLGTKRIDKLYLDTTFAHTSHAFRTFPTKAEGIAELLGKLEPYPEDTIFYFRAWTFGYEEVWMALSAALRSKVHVDRYQLGLYRYVSSSGEGSGAIEATSLCGYELGNRIVSGCLSEDERSRIHSCEPGVHCSAVYSERTVYITPIVSRTRDGSDVPEVGAGGGWGDLYQVHELELPDQLSLARLEQLCSDKIHDSQALSRAREALSEAFKSRSKSLSLDAYGMKDAHEMPLNDLVDILSRGRQSDESILSEHSTEYRDRSGRPLPKTIRFPYSRHSSYAELCKFVAAFRPRDIHPCIVDPSDWDEDISMQSLFGHLCSGSTFVHDQFMREIVATENGERPRKRARYNPEASTQSTQQSNATTGKDTDSQTSRNLGIVTTEADGEPAAASPRLPAALGPRSSRPPINTARPFSSSGRTTVPSIQEPVKETPDVLNNDSLPFPQLCPGTAKARRNAIRQAWHLLHDAQISEHTNFQLGSLPSSWPTDEDRSQMSVLGPETSVPNGLFRPHISQEMAIRDPTTTDLQLVGSRIETSRISTSDSVTDANRNTNPNMTVIMETDIESEHDSSSTPEQQINQNPDFSSQQSHTTIISSSLFASQSQNQDRVQEQDEGVTDDEEYIRELEHKREHAPAEEQEANSQHVDQNPNPNSNSNLRSQSLYPRLLRRKSSVRDRRAAYLAAREDSYDAWASVSIVSAGNNHTEEEVEL</sequence>
<name>A0ABR4LWA9_9EURO</name>
<feature type="region of interest" description="Disordered" evidence="13">
    <location>
        <begin position="723"/>
        <end position="750"/>
    </location>
</feature>
<evidence type="ECO:0000313" key="16">
    <source>
        <dbReference type="EMBL" id="KAL2868836.1"/>
    </source>
</evidence>
<keyword evidence="8" id="KW-0233">DNA recombination</keyword>
<keyword evidence="6" id="KW-0378">Hydrolase</keyword>
<evidence type="ECO:0000313" key="17">
    <source>
        <dbReference type="Proteomes" id="UP001610432"/>
    </source>
</evidence>
<evidence type="ECO:0000256" key="3">
    <source>
        <dbReference type="ARBA" id="ARBA00022722"/>
    </source>
</evidence>
<evidence type="ECO:0000259" key="14">
    <source>
        <dbReference type="Pfam" id="PF07522"/>
    </source>
</evidence>
<dbReference type="RefSeq" id="XP_070887815.1">
    <property type="nucleotide sequence ID" value="XM_071034815.1"/>
</dbReference>
<evidence type="ECO:0000256" key="13">
    <source>
        <dbReference type="SAM" id="MobiDB-lite"/>
    </source>
</evidence>
<feature type="compositionally biased region" description="Polar residues" evidence="13">
    <location>
        <begin position="730"/>
        <end position="743"/>
    </location>
</feature>
<dbReference type="Gene3D" id="3.60.15.10">
    <property type="entry name" value="Ribonuclease Z/Hydroxyacylglutathione hydrolase-like"/>
    <property type="match status" value="1"/>
</dbReference>
<feature type="domain" description="Metallo-beta-lactamase" evidence="15">
    <location>
        <begin position="24"/>
        <end position="145"/>
    </location>
</feature>
<gene>
    <name evidence="16" type="ORF">BJX67DRAFT_39159</name>
</gene>
<keyword evidence="10" id="KW-0539">Nucleus</keyword>
<feature type="region of interest" description="Disordered" evidence="13">
    <location>
        <begin position="496"/>
        <end position="584"/>
    </location>
</feature>
<evidence type="ECO:0000256" key="12">
    <source>
        <dbReference type="ARBA" id="ARBA00042677"/>
    </source>
</evidence>
<keyword evidence="3" id="KW-0540">Nuclease</keyword>
<organism evidence="16 17">
    <name type="scientific">Aspergillus lucknowensis</name>
    <dbReference type="NCBI Taxonomy" id="176173"/>
    <lineage>
        <taxon>Eukaryota</taxon>
        <taxon>Fungi</taxon>
        <taxon>Dikarya</taxon>
        <taxon>Ascomycota</taxon>
        <taxon>Pezizomycotina</taxon>
        <taxon>Eurotiomycetes</taxon>
        <taxon>Eurotiomycetidae</taxon>
        <taxon>Eurotiales</taxon>
        <taxon>Aspergillaceae</taxon>
        <taxon>Aspergillus</taxon>
        <taxon>Aspergillus subgen. Nidulantes</taxon>
    </lineage>
</organism>
<evidence type="ECO:0000256" key="9">
    <source>
        <dbReference type="ARBA" id="ARBA00023204"/>
    </source>
</evidence>
<evidence type="ECO:0000256" key="10">
    <source>
        <dbReference type="ARBA" id="ARBA00023242"/>
    </source>
</evidence>
<dbReference type="PANTHER" id="PTHR23240">
    <property type="entry name" value="DNA CROSS-LINK REPAIR PROTEIN PSO2/SNM1-RELATED"/>
    <property type="match status" value="1"/>
</dbReference>
<keyword evidence="7" id="KW-0269">Exonuclease</keyword>
<evidence type="ECO:0000256" key="5">
    <source>
        <dbReference type="ARBA" id="ARBA00022763"/>
    </source>
</evidence>
<keyword evidence="9" id="KW-0234">DNA repair</keyword>
<keyword evidence="17" id="KW-1185">Reference proteome</keyword>
<dbReference type="InterPro" id="IPR011084">
    <property type="entry name" value="DRMBL"/>
</dbReference>
<feature type="compositionally biased region" description="Low complexity" evidence="13">
    <location>
        <begin position="513"/>
        <end position="525"/>
    </location>
</feature>
<feature type="compositionally biased region" description="Low complexity" evidence="13">
    <location>
        <begin position="548"/>
        <end position="562"/>
    </location>
</feature>
<comment type="caution">
    <text evidence="16">The sequence shown here is derived from an EMBL/GenBank/DDBJ whole genome shotgun (WGS) entry which is preliminary data.</text>
</comment>
<evidence type="ECO:0000256" key="11">
    <source>
        <dbReference type="ARBA" id="ARBA00039759"/>
    </source>
</evidence>
<evidence type="ECO:0000256" key="8">
    <source>
        <dbReference type="ARBA" id="ARBA00023172"/>
    </source>
</evidence>
<evidence type="ECO:0000256" key="6">
    <source>
        <dbReference type="ARBA" id="ARBA00022801"/>
    </source>
</evidence>
<dbReference type="InterPro" id="IPR036866">
    <property type="entry name" value="RibonucZ/Hydroxyglut_hydro"/>
</dbReference>
<comment type="similarity">
    <text evidence="2">Belongs to the DNA repair metallo-beta-lactamase (DRMBL) family.</text>
</comment>
<evidence type="ECO:0000259" key="15">
    <source>
        <dbReference type="Pfam" id="PF12706"/>
    </source>
</evidence>
<dbReference type="EMBL" id="JBFXLQ010000012">
    <property type="protein sequence ID" value="KAL2868836.1"/>
    <property type="molecule type" value="Genomic_DNA"/>
</dbReference>
<comment type="subcellular location">
    <subcellularLocation>
        <location evidence="1">Nucleus</location>
    </subcellularLocation>
</comment>
<feature type="compositionally biased region" description="Polar residues" evidence="13">
    <location>
        <begin position="572"/>
        <end position="584"/>
    </location>
</feature>
<feature type="region of interest" description="Disordered" evidence="13">
    <location>
        <begin position="789"/>
        <end position="823"/>
    </location>
</feature>
<dbReference type="PANTHER" id="PTHR23240:SF8">
    <property type="entry name" value="PROTEIN ARTEMIS"/>
    <property type="match status" value="1"/>
</dbReference>
<dbReference type="SUPFAM" id="SSF56281">
    <property type="entry name" value="Metallo-hydrolase/oxidoreductase"/>
    <property type="match status" value="1"/>
</dbReference>
<feature type="domain" description="DNA repair metallo-beta-lactamase" evidence="14">
    <location>
        <begin position="429"/>
        <end position="459"/>
    </location>
</feature>
<feature type="region of interest" description="Disordered" evidence="13">
    <location>
        <begin position="758"/>
        <end position="777"/>
    </location>
</feature>
<keyword evidence="5" id="KW-0227">DNA damage</keyword>
<evidence type="ECO:0000256" key="7">
    <source>
        <dbReference type="ARBA" id="ARBA00022839"/>
    </source>
</evidence>
<evidence type="ECO:0000256" key="4">
    <source>
        <dbReference type="ARBA" id="ARBA00022759"/>
    </source>
</evidence>
<reference evidence="16 17" key="1">
    <citation type="submission" date="2024-07" db="EMBL/GenBank/DDBJ databases">
        <title>Section-level genome sequencing and comparative genomics of Aspergillus sections Usti and Cavernicolus.</title>
        <authorList>
            <consortium name="Lawrence Berkeley National Laboratory"/>
            <person name="Nybo J.L."/>
            <person name="Vesth T.C."/>
            <person name="Theobald S."/>
            <person name="Frisvad J.C."/>
            <person name="Larsen T.O."/>
            <person name="Kjaerboelling I."/>
            <person name="Rothschild-Mancinelli K."/>
            <person name="Lyhne E.K."/>
            <person name="Kogle M.E."/>
            <person name="Barry K."/>
            <person name="Clum A."/>
            <person name="Na H."/>
            <person name="Ledsgaard L."/>
            <person name="Lin J."/>
            <person name="Lipzen A."/>
            <person name="Kuo A."/>
            <person name="Riley R."/>
            <person name="Mondo S."/>
            <person name="Labutti K."/>
            <person name="Haridas S."/>
            <person name="Pangalinan J."/>
            <person name="Salamov A.A."/>
            <person name="Simmons B.A."/>
            <person name="Magnuson J.K."/>
            <person name="Chen J."/>
            <person name="Drula E."/>
            <person name="Henrissat B."/>
            <person name="Wiebenga A."/>
            <person name="Lubbers R.J."/>
            <person name="Gomes A.C."/>
            <person name="Macurrencykelacurrency M.R."/>
            <person name="Stajich J."/>
            <person name="Grigoriev I.V."/>
            <person name="Mortensen U.H."/>
            <person name="De Vries R.P."/>
            <person name="Baker S.E."/>
            <person name="Andersen M.R."/>
        </authorList>
    </citation>
    <scope>NUCLEOTIDE SEQUENCE [LARGE SCALE GENOMIC DNA]</scope>
    <source>
        <strain evidence="16 17">CBS 449.75</strain>
    </source>
</reference>
<dbReference type="Pfam" id="PF07522">
    <property type="entry name" value="DRMBL"/>
    <property type="match status" value="1"/>
</dbReference>
<dbReference type="Pfam" id="PF12706">
    <property type="entry name" value="Lactamase_B_2"/>
    <property type="match status" value="1"/>
</dbReference>